<accession>A0A8J5K419</accession>
<organism evidence="1 2">
    <name type="scientific">Homarus americanus</name>
    <name type="common">American lobster</name>
    <dbReference type="NCBI Taxonomy" id="6706"/>
    <lineage>
        <taxon>Eukaryota</taxon>
        <taxon>Metazoa</taxon>
        <taxon>Ecdysozoa</taxon>
        <taxon>Arthropoda</taxon>
        <taxon>Crustacea</taxon>
        <taxon>Multicrustacea</taxon>
        <taxon>Malacostraca</taxon>
        <taxon>Eumalacostraca</taxon>
        <taxon>Eucarida</taxon>
        <taxon>Decapoda</taxon>
        <taxon>Pleocyemata</taxon>
        <taxon>Astacidea</taxon>
        <taxon>Nephropoidea</taxon>
        <taxon>Nephropidae</taxon>
        <taxon>Homarus</taxon>
    </lineage>
</organism>
<name>A0A8J5K419_HOMAM</name>
<evidence type="ECO:0000313" key="2">
    <source>
        <dbReference type="Proteomes" id="UP000747542"/>
    </source>
</evidence>
<comment type="caution">
    <text evidence="1">The sequence shown here is derived from an EMBL/GenBank/DDBJ whole genome shotgun (WGS) entry which is preliminary data.</text>
</comment>
<dbReference type="AlphaFoldDB" id="A0A8J5K419"/>
<gene>
    <name evidence="1" type="ORF">Hamer_G003712</name>
</gene>
<reference evidence="1" key="1">
    <citation type="journal article" date="2021" name="Sci. Adv.">
        <title>The American lobster genome reveals insights on longevity, neural, and immune adaptations.</title>
        <authorList>
            <person name="Polinski J.M."/>
            <person name="Zimin A.V."/>
            <person name="Clark K.F."/>
            <person name="Kohn A.B."/>
            <person name="Sadowski N."/>
            <person name="Timp W."/>
            <person name="Ptitsyn A."/>
            <person name="Khanna P."/>
            <person name="Romanova D.Y."/>
            <person name="Williams P."/>
            <person name="Greenwood S.J."/>
            <person name="Moroz L.L."/>
            <person name="Walt D.R."/>
            <person name="Bodnar A.G."/>
        </authorList>
    </citation>
    <scope>NUCLEOTIDE SEQUENCE</scope>
    <source>
        <strain evidence="1">GMGI-L3</strain>
    </source>
</reference>
<sequence length="78" mass="9368">MEENKALYMSRVNTRQQALITQYLCKAQPVNTLANITLRDDDGTTDDDILKCWATYWWKSCLKNLRDLMLRLEEVWRR</sequence>
<evidence type="ECO:0000313" key="1">
    <source>
        <dbReference type="EMBL" id="KAG7164499.1"/>
    </source>
</evidence>
<keyword evidence="2" id="KW-1185">Reference proteome</keyword>
<protein>
    <submittedName>
        <fullName evidence="1">Uncharacterized protein</fullName>
    </submittedName>
</protein>
<dbReference type="Proteomes" id="UP000747542">
    <property type="component" value="Unassembled WGS sequence"/>
</dbReference>
<dbReference type="EMBL" id="JAHLQT010025476">
    <property type="protein sequence ID" value="KAG7164499.1"/>
    <property type="molecule type" value="Genomic_DNA"/>
</dbReference>
<proteinExistence type="predicted"/>